<evidence type="ECO:0000256" key="1">
    <source>
        <dbReference type="ARBA" id="ARBA00004141"/>
    </source>
</evidence>
<feature type="domain" description="PGG" evidence="10">
    <location>
        <begin position="255"/>
        <end position="370"/>
    </location>
</feature>
<dbReference type="InterPro" id="IPR002110">
    <property type="entry name" value="Ankyrin_rpt"/>
</dbReference>
<feature type="transmembrane region" description="Helical" evidence="9">
    <location>
        <begin position="321"/>
        <end position="340"/>
    </location>
</feature>
<dbReference type="Gene3D" id="1.25.40.20">
    <property type="entry name" value="Ankyrin repeat-containing domain"/>
    <property type="match status" value="2"/>
</dbReference>
<dbReference type="PhylomeDB" id="A0A068UJ33"/>
<dbReference type="SUPFAM" id="SSF48403">
    <property type="entry name" value="Ankyrin repeat"/>
    <property type="match status" value="1"/>
</dbReference>
<evidence type="ECO:0000256" key="4">
    <source>
        <dbReference type="ARBA" id="ARBA00022989"/>
    </source>
</evidence>
<dbReference type="STRING" id="49390.A0A068UJ33"/>
<evidence type="ECO:0000256" key="9">
    <source>
        <dbReference type="SAM" id="Phobius"/>
    </source>
</evidence>
<gene>
    <name evidence="11" type="ORF">GSCOC_T00027539001</name>
</gene>
<evidence type="ECO:0000259" key="10">
    <source>
        <dbReference type="Pfam" id="PF13962"/>
    </source>
</evidence>
<keyword evidence="6 9" id="KW-0472">Membrane</keyword>
<dbReference type="Gramene" id="CDP08565">
    <property type="protein sequence ID" value="CDP08565"/>
    <property type="gene ID" value="GSCOC_T00027539001"/>
</dbReference>
<protein>
    <recommendedName>
        <fullName evidence="10">PGG domain-containing protein</fullName>
    </recommendedName>
</protein>
<dbReference type="InterPro" id="IPR036770">
    <property type="entry name" value="Ankyrin_rpt-contain_sf"/>
</dbReference>
<keyword evidence="3" id="KW-0677">Repeat</keyword>
<dbReference type="SMART" id="SM00248">
    <property type="entry name" value="ANK"/>
    <property type="match status" value="5"/>
</dbReference>
<evidence type="ECO:0000256" key="3">
    <source>
        <dbReference type="ARBA" id="ARBA00022737"/>
    </source>
</evidence>
<evidence type="ECO:0000256" key="2">
    <source>
        <dbReference type="ARBA" id="ARBA00022692"/>
    </source>
</evidence>
<dbReference type="Pfam" id="PF12796">
    <property type="entry name" value="Ank_2"/>
    <property type="match status" value="2"/>
</dbReference>
<dbReference type="Proteomes" id="UP000295252">
    <property type="component" value="Chromosome IV"/>
</dbReference>
<dbReference type="PANTHER" id="PTHR24186:SF37">
    <property type="entry name" value="PGG DOMAIN-CONTAINING PROTEIN"/>
    <property type="match status" value="1"/>
</dbReference>
<sequence length="446" mass="50218">MAIRRTQFERLRQKTREGENQERLRQETREEEMGERLNDAAVMGDAERHLRDAAVKGDAATLKRLIREDPLLLDKVSLNCQDINPLHMAARLGHVEFAQEILKVNREMCLACDRLGRNPLHLAAIKGRVPVLQQLIRAQPLAAREKVAGGGTVLHLCVKYNQLEALKFLLQTINDYEFANLKDGDGLTLLHLAICGEQDETIKYLLDGNKVDVNATNANGNTALDLLHEEANSEIAQYLKDAGAERAKKDIAGSDWLSRKRETLMVVASLIATMAFQAGVSPAGGVWQDDSLPGAEPHTAGKAVMAYKHPRYYRNFIRTNTVAFVSSLSTILFLISGLPFRHRFFMWALMVIMWLTISAIATAYGISIAIVTPKDHRKQLSHVIETAVTVWCGVMALLLLGNTMRLVNRWLRRRGIDLFKKVRHRNRDVQPQTNHNQESLQQIHCS</sequence>
<keyword evidence="12" id="KW-1185">Reference proteome</keyword>
<dbReference type="OMA" id="AAEILHW"/>
<dbReference type="EMBL" id="HG739118">
    <property type="protein sequence ID" value="CDP08565.1"/>
    <property type="molecule type" value="Genomic_DNA"/>
</dbReference>
<accession>A0A068UJ33</accession>
<dbReference type="AlphaFoldDB" id="A0A068UJ33"/>
<feature type="transmembrane region" description="Helical" evidence="9">
    <location>
        <begin position="347"/>
        <end position="371"/>
    </location>
</feature>
<reference evidence="12" key="1">
    <citation type="journal article" date="2014" name="Science">
        <title>The coffee genome provides insight into the convergent evolution of caffeine biosynthesis.</title>
        <authorList>
            <person name="Denoeud F."/>
            <person name="Carretero-Paulet L."/>
            <person name="Dereeper A."/>
            <person name="Droc G."/>
            <person name="Guyot R."/>
            <person name="Pietrella M."/>
            <person name="Zheng C."/>
            <person name="Alberti A."/>
            <person name="Anthony F."/>
            <person name="Aprea G."/>
            <person name="Aury J.M."/>
            <person name="Bento P."/>
            <person name="Bernard M."/>
            <person name="Bocs S."/>
            <person name="Campa C."/>
            <person name="Cenci A."/>
            <person name="Combes M.C."/>
            <person name="Crouzillat D."/>
            <person name="Da Silva C."/>
            <person name="Daddiego L."/>
            <person name="De Bellis F."/>
            <person name="Dussert S."/>
            <person name="Garsmeur O."/>
            <person name="Gayraud T."/>
            <person name="Guignon V."/>
            <person name="Jahn K."/>
            <person name="Jamilloux V."/>
            <person name="Joet T."/>
            <person name="Labadie K."/>
            <person name="Lan T."/>
            <person name="Leclercq J."/>
            <person name="Lepelley M."/>
            <person name="Leroy T."/>
            <person name="Li L.T."/>
            <person name="Librado P."/>
            <person name="Lopez L."/>
            <person name="Munoz A."/>
            <person name="Noel B."/>
            <person name="Pallavicini A."/>
            <person name="Perrotta G."/>
            <person name="Poncet V."/>
            <person name="Pot D."/>
            <person name="Priyono X."/>
            <person name="Rigoreau M."/>
            <person name="Rouard M."/>
            <person name="Rozas J."/>
            <person name="Tranchant-Dubreuil C."/>
            <person name="VanBuren R."/>
            <person name="Zhang Q."/>
            <person name="Andrade A.C."/>
            <person name="Argout X."/>
            <person name="Bertrand B."/>
            <person name="de Kochko A."/>
            <person name="Graziosi G."/>
            <person name="Henry R.J."/>
            <person name="Jayarama X."/>
            <person name="Ming R."/>
            <person name="Nagai C."/>
            <person name="Rounsley S."/>
            <person name="Sankoff D."/>
            <person name="Giuliano G."/>
            <person name="Albert V.A."/>
            <person name="Wincker P."/>
            <person name="Lashermes P."/>
        </authorList>
    </citation>
    <scope>NUCLEOTIDE SEQUENCE [LARGE SCALE GENOMIC DNA]</scope>
    <source>
        <strain evidence="12">cv. DH200-94</strain>
    </source>
</reference>
<evidence type="ECO:0000256" key="8">
    <source>
        <dbReference type="SAM" id="MobiDB-lite"/>
    </source>
</evidence>
<dbReference type="Pfam" id="PF13962">
    <property type="entry name" value="PGG"/>
    <property type="match status" value="1"/>
</dbReference>
<evidence type="ECO:0000256" key="6">
    <source>
        <dbReference type="ARBA" id="ARBA00023136"/>
    </source>
</evidence>
<dbReference type="OrthoDB" id="7729168at2759"/>
<dbReference type="PANTHER" id="PTHR24186">
    <property type="entry name" value="PROTEIN PHOSPHATASE 1 REGULATORY SUBUNIT"/>
    <property type="match status" value="1"/>
</dbReference>
<organism evidence="11 12">
    <name type="scientific">Coffea canephora</name>
    <name type="common">Robusta coffee</name>
    <dbReference type="NCBI Taxonomy" id="49390"/>
    <lineage>
        <taxon>Eukaryota</taxon>
        <taxon>Viridiplantae</taxon>
        <taxon>Streptophyta</taxon>
        <taxon>Embryophyta</taxon>
        <taxon>Tracheophyta</taxon>
        <taxon>Spermatophyta</taxon>
        <taxon>Magnoliopsida</taxon>
        <taxon>eudicotyledons</taxon>
        <taxon>Gunneridae</taxon>
        <taxon>Pentapetalae</taxon>
        <taxon>asterids</taxon>
        <taxon>lamiids</taxon>
        <taxon>Gentianales</taxon>
        <taxon>Rubiaceae</taxon>
        <taxon>Ixoroideae</taxon>
        <taxon>Gardenieae complex</taxon>
        <taxon>Bertiereae - Coffeeae clade</taxon>
        <taxon>Coffeeae</taxon>
        <taxon>Coffea</taxon>
    </lineage>
</organism>
<evidence type="ECO:0000256" key="7">
    <source>
        <dbReference type="PROSITE-ProRule" id="PRU00023"/>
    </source>
</evidence>
<evidence type="ECO:0000313" key="12">
    <source>
        <dbReference type="Proteomes" id="UP000295252"/>
    </source>
</evidence>
<feature type="compositionally biased region" description="Basic and acidic residues" evidence="8">
    <location>
        <begin position="13"/>
        <end position="28"/>
    </location>
</feature>
<dbReference type="GO" id="GO:0005886">
    <property type="term" value="C:plasma membrane"/>
    <property type="evidence" value="ECO:0007669"/>
    <property type="project" value="TreeGrafter"/>
</dbReference>
<dbReference type="InterPro" id="IPR026961">
    <property type="entry name" value="PGG_dom"/>
</dbReference>
<proteinExistence type="predicted"/>
<evidence type="ECO:0000313" key="11">
    <source>
        <dbReference type="EMBL" id="CDP08565.1"/>
    </source>
</evidence>
<feature type="transmembrane region" description="Helical" evidence="9">
    <location>
        <begin position="383"/>
        <end position="404"/>
    </location>
</feature>
<feature type="region of interest" description="Disordered" evidence="8">
    <location>
        <begin position="13"/>
        <end position="34"/>
    </location>
</feature>
<name>A0A068UJ33_COFCA</name>
<evidence type="ECO:0000256" key="5">
    <source>
        <dbReference type="ARBA" id="ARBA00023043"/>
    </source>
</evidence>
<feature type="repeat" description="ANK" evidence="7">
    <location>
        <begin position="115"/>
        <end position="137"/>
    </location>
</feature>
<dbReference type="InParanoid" id="A0A068UJ33"/>
<dbReference type="PROSITE" id="PS50297">
    <property type="entry name" value="ANK_REP_REGION"/>
    <property type="match status" value="1"/>
</dbReference>
<feature type="transmembrane region" description="Helical" evidence="9">
    <location>
        <begin position="264"/>
        <end position="287"/>
    </location>
</feature>
<keyword evidence="5 7" id="KW-0040">ANK repeat</keyword>
<dbReference type="PROSITE" id="PS50088">
    <property type="entry name" value="ANK_REPEAT"/>
    <property type="match status" value="1"/>
</dbReference>
<keyword evidence="2 9" id="KW-0812">Transmembrane</keyword>
<keyword evidence="4 9" id="KW-1133">Transmembrane helix</keyword>
<comment type="subcellular location">
    <subcellularLocation>
        <location evidence="1">Membrane</location>
        <topology evidence="1">Multi-pass membrane protein</topology>
    </subcellularLocation>
</comment>